<comment type="caution">
    <text evidence="2">The sequence shown here is derived from an EMBL/GenBank/DDBJ whole genome shotgun (WGS) entry which is preliminary data.</text>
</comment>
<dbReference type="EMBL" id="BKCJ011138645">
    <property type="protein sequence ID" value="GFC92646.1"/>
    <property type="molecule type" value="Genomic_DNA"/>
</dbReference>
<feature type="non-terminal residue" evidence="2">
    <location>
        <position position="1"/>
    </location>
</feature>
<name>A0A699S5A8_TANCI</name>
<accession>A0A699S5A8</accession>
<keyword evidence="1" id="KW-0732">Signal</keyword>
<proteinExistence type="predicted"/>
<protein>
    <submittedName>
        <fullName evidence="2">Uncharacterized protein</fullName>
    </submittedName>
</protein>
<evidence type="ECO:0000256" key="1">
    <source>
        <dbReference type="SAM" id="SignalP"/>
    </source>
</evidence>
<feature type="chain" id="PRO_5025474783" evidence="1">
    <location>
        <begin position="24"/>
        <end position="71"/>
    </location>
</feature>
<gene>
    <name evidence="2" type="ORF">Tci_864616</name>
</gene>
<dbReference type="AlphaFoldDB" id="A0A699S5A8"/>
<organism evidence="2">
    <name type="scientific">Tanacetum cinerariifolium</name>
    <name type="common">Dalmatian daisy</name>
    <name type="synonym">Chrysanthemum cinerariifolium</name>
    <dbReference type="NCBI Taxonomy" id="118510"/>
    <lineage>
        <taxon>Eukaryota</taxon>
        <taxon>Viridiplantae</taxon>
        <taxon>Streptophyta</taxon>
        <taxon>Embryophyta</taxon>
        <taxon>Tracheophyta</taxon>
        <taxon>Spermatophyta</taxon>
        <taxon>Magnoliopsida</taxon>
        <taxon>eudicotyledons</taxon>
        <taxon>Gunneridae</taxon>
        <taxon>Pentapetalae</taxon>
        <taxon>asterids</taxon>
        <taxon>campanulids</taxon>
        <taxon>Asterales</taxon>
        <taxon>Asteraceae</taxon>
        <taxon>Asteroideae</taxon>
        <taxon>Anthemideae</taxon>
        <taxon>Anthemidinae</taxon>
        <taxon>Tanacetum</taxon>
    </lineage>
</organism>
<sequence length="71" mass="7826">LDPNPSFSCLFLGLNLGLPIFLCRLLKPVGIHGIAKLDGGGERYKKSKGVGWWWQEGVRSGGEELQVLARF</sequence>
<feature type="signal peptide" evidence="1">
    <location>
        <begin position="1"/>
        <end position="23"/>
    </location>
</feature>
<reference evidence="2" key="1">
    <citation type="journal article" date="2019" name="Sci. Rep.">
        <title>Draft genome of Tanacetum cinerariifolium, the natural source of mosquito coil.</title>
        <authorList>
            <person name="Yamashiro T."/>
            <person name="Shiraishi A."/>
            <person name="Satake H."/>
            <person name="Nakayama K."/>
        </authorList>
    </citation>
    <scope>NUCLEOTIDE SEQUENCE</scope>
</reference>
<evidence type="ECO:0000313" key="2">
    <source>
        <dbReference type="EMBL" id="GFC92646.1"/>
    </source>
</evidence>